<feature type="compositionally biased region" description="Polar residues" evidence="1">
    <location>
        <begin position="1"/>
        <end position="10"/>
    </location>
</feature>
<proteinExistence type="predicted"/>
<keyword evidence="2" id="KW-0472">Membrane</keyword>
<dbReference type="InterPro" id="IPR050083">
    <property type="entry name" value="HtpX_protease"/>
</dbReference>
<dbReference type="GO" id="GO:0006508">
    <property type="term" value="P:proteolysis"/>
    <property type="evidence" value="ECO:0007669"/>
    <property type="project" value="UniProtKB-KW"/>
</dbReference>
<feature type="transmembrane region" description="Helical" evidence="2">
    <location>
        <begin position="110"/>
        <end position="133"/>
    </location>
</feature>
<keyword evidence="2" id="KW-1133">Transmembrane helix</keyword>
<dbReference type="PANTHER" id="PTHR43221">
    <property type="entry name" value="PROTEASE HTPX"/>
    <property type="match status" value="1"/>
</dbReference>
<feature type="transmembrane region" description="Helical" evidence="2">
    <location>
        <begin position="733"/>
        <end position="752"/>
    </location>
</feature>
<dbReference type="GO" id="GO:0008233">
    <property type="term" value="F:peptidase activity"/>
    <property type="evidence" value="ECO:0007669"/>
    <property type="project" value="UniProtKB-KW"/>
</dbReference>
<keyword evidence="2" id="KW-0812">Transmembrane</keyword>
<feature type="transmembrane region" description="Helical" evidence="2">
    <location>
        <begin position="399"/>
        <end position="420"/>
    </location>
</feature>
<feature type="transmembrane region" description="Helical" evidence="2">
    <location>
        <begin position="228"/>
        <end position="249"/>
    </location>
</feature>
<dbReference type="AlphaFoldDB" id="A0A4Q7ZRQ8"/>
<gene>
    <name evidence="3" type="ORF">EV385_5772</name>
</gene>
<feature type="transmembrane region" description="Helical" evidence="2">
    <location>
        <begin position="432"/>
        <end position="454"/>
    </location>
</feature>
<keyword evidence="3" id="KW-0645">Protease</keyword>
<dbReference type="RefSeq" id="WP_130512286.1">
    <property type="nucleotide sequence ID" value="NZ_SHKY01000001.1"/>
</dbReference>
<dbReference type="Proteomes" id="UP000292564">
    <property type="component" value="Unassembled WGS sequence"/>
</dbReference>
<feature type="transmembrane region" description="Helical" evidence="2">
    <location>
        <begin position="608"/>
        <end position="633"/>
    </location>
</feature>
<feature type="transmembrane region" description="Helical" evidence="2">
    <location>
        <begin position="645"/>
        <end position="671"/>
    </location>
</feature>
<dbReference type="PANTHER" id="PTHR43221:SF1">
    <property type="entry name" value="PROTEASE HTPX"/>
    <property type="match status" value="1"/>
</dbReference>
<feature type="transmembrane region" description="Helical" evidence="2">
    <location>
        <begin position="474"/>
        <end position="497"/>
    </location>
</feature>
<feature type="transmembrane region" description="Helical" evidence="2">
    <location>
        <begin position="691"/>
        <end position="712"/>
    </location>
</feature>
<feature type="transmembrane region" description="Helical" evidence="2">
    <location>
        <begin position="269"/>
        <end position="287"/>
    </location>
</feature>
<feature type="transmembrane region" description="Helical" evidence="2">
    <location>
        <begin position="32"/>
        <end position="53"/>
    </location>
</feature>
<comment type="caution">
    <text evidence="3">The sequence shown here is derived from an EMBL/GenBank/DDBJ whole genome shotgun (WGS) entry which is preliminary data.</text>
</comment>
<keyword evidence="3" id="KW-0378">Hydrolase</keyword>
<dbReference type="OrthoDB" id="3298904at2"/>
<keyword evidence="4" id="KW-1185">Reference proteome</keyword>
<evidence type="ECO:0000256" key="1">
    <source>
        <dbReference type="SAM" id="MobiDB-lite"/>
    </source>
</evidence>
<organism evidence="3 4">
    <name type="scientific">Krasilnikovia cinnamomea</name>
    <dbReference type="NCBI Taxonomy" id="349313"/>
    <lineage>
        <taxon>Bacteria</taxon>
        <taxon>Bacillati</taxon>
        <taxon>Actinomycetota</taxon>
        <taxon>Actinomycetes</taxon>
        <taxon>Micromonosporales</taxon>
        <taxon>Micromonosporaceae</taxon>
        <taxon>Krasilnikovia</taxon>
    </lineage>
</organism>
<name>A0A4Q7ZRQ8_9ACTN</name>
<feature type="region of interest" description="Disordered" evidence="1">
    <location>
        <begin position="1"/>
        <end position="23"/>
    </location>
</feature>
<accession>A0A4Q7ZRQ8</accession>
<protein>
    <submittedName>
        <fullName evidence="3">Zn-dependent protease with chaperone function</fullName>
    </submittedName>
</protein>
<feature type="transmembrane region" description="Helical" evidence="2">
    <location>
        <begin position="366"/>
        <end position="387"/>
    </location>
</feature>
<evidence type="ECO:0000313" key="4">
    <source>
        <dbReference type="Proteomes" id="UP000292564"/>
    </source>
</evidence>
<feature type="transmembrane region" description="Helical" evidence="2">
    <location>
        <begin position="548"/>
        <end position="567"/>
    </location>
</feature>
<dbReference type="EMBL" id="SHKY01000001">
    <property type="protein sequence ID" value="RZU53838.1"/>
    <property type="molecule type" value="Genomic_DNA"/>
</dbReference>
<reference evidence="3 4" key="1">
    <citation type="submission" date="2019-02" db="EMBL/GenBank/DDBJ databases">
        <title>Sequencing the genomes of 1000 actinobacteria strains.</title>
        <authorList>
            <person name="Klenk H.-P."/>
        </authorList>
    </citation>
    <scope>NUCLEOTIDE SEQUENCE [LARGE SCALE GENOMIC DNA]</scope>
    <source>
        <strain evidence="3 4">DSM 45162</strain>
    </source>
</reference>
<evidence type="ECO:0000256" key="2">
    <source>
        <dbReference type="SAM" id="Phobius"/>
    </source>
</evidence>
<evidence type="ECO:0000313" key="3">
    <source>
        <dbReference type="EMBL" id="RZU53838.1"/>
    </source>
</evidence>
<feature type="transmembrane region" description="Helical" evidence="2">
    <location>
        <begin position="574"/>
        <end position="596"/>
    </location>
</feature>
<sequence length="1002" mass="103956">MPSTSMSSTAAVPRPPATVTGSPAVPAPRRLVSMYVLVAVALVLLGGGAAAAMRDAYSARHAAAAVRCLSEQGIDWTALRRLDSPWQRSPEIRERIRTCVAPNARDQSLFMLAGGIALPLAAALLMLGGAVLVRWRLARGAVPPAGTAAAGWATERFAAWCDLLGLTGRRRPRLVLSAPYASGRQAFTTGLPFGAPRVVLPLGHAYLEPARFDVLVLHELAHVRSRDVSWAAAVWWTGWLSVPVLLVALSPLARWPRQRGALLAEYLPSFAVAVALSVLVLGLRAALLRRREFAADRYAREVLGDPDALRGLLGSAPARPARRLAGWGLAGWGLAGWLRRLREVHPPPAVRAGADPAAPDRWEGGFAVSAASALLAMLTVQTAYTALAVPGLAWNARLPLNLATAAGSLLWAGVIVPAWWRRARQATAAGGAPTWSGPVAGVVVGTVAGFLIQIPGQSTRTSLGLWQAQFAGHLTLGAGTVAVVAAGVAVLTAGLAVTADRAGWAVAAVLTGAAAWTTAFTASIWVLVGYLQSGGPDRIRTMLVGAGLWEWGWAPPLVLLGCGLAALRRRAVPVPVAAWVIGVAAATGGVAAGLSWRLRIDSADSDDLLFVLLSQRSMICAWAGWVVLAVLLASRRGGPGTTAAMVSAIPGALAGGFVAAAVAGAVTFGVAAAGGRGLSVGVLLAAVRWPVWQLFVAAVLTLPVLLAGLRLLERYRRRARRPVTGRVAAPATGLLVGLFGLALVGGALPPLAVGPHDWSDYLASLDTAPGRDPAAGFAVPPAPSAPTGTGGGDPGRPLDAAAATAALGVADRLLPAGHRRVEMEPGGGGTVPDLRPRTCRAAFARHADAERARARTADVARKYTISVGPHPEVTVTLGITSYVTPVRDFRLDRELTERCAHLTIPSSVTDTGVMEGGYVSGPPPAVSYPAYRTDFTLTGRVRSLAGVSTVLSERVLVGHNAVYVDILLGSSGGPPSAEVLAYRDRLAEALLLAVIGDLRLDR</sequence>
<feature type="region of interest" description="Disordered" evidence="1">
    <location>
        <begin position="773"/>
        <end position="799"/>
    </location>
</feature>
<feature type="transmembrane region" description="Helical" evidence="2">
    <location>
        <begin position="504"/>
        <end position="528"/>
    </location>
</feature>